<evidence type="ECO:0000259" key="2">
    <source>
        <dbReference type="Pfam" id="PF07883"/>
    </source>
</evidence>
<dbReference type="EMBL" id="LR593887">
    <property type="protein sequence ID" value="VTR99987.1"/>
    <property type="molecule type" value="Genomic_DNA"/>
</dbReference>
<dbReference type="Proteomes" id="UP000464378">
    <property type="component" value="Chromosome"/>
</dbReference>
<name>A0A6C2YKR3_9BACT</name>
<dbReference type="PANTHER" id="PTHR35848:SF6">
    <property type="entry name" value="CUPIN TYPE-2 DOMAIN-CONTAINING PROTEIN"/>
    <property type="match status" value="1"/>
</dbReference>
<organism evidence="3">
    <name type="scientific">Tuwongella immobilis</name>
    <dbReference type="NCBI Taxonomy" id="692036"/>
    <lineage>
        <taxon>Bacteria</taxon>
        <taxon>Pseudomonadati</taxon>
        <taxon>Planctomycetota</taxon>
        <taxon>Planctomycetia</taxon>
        <taxon>Gemmatales</taxon>
        <taxon>Gemmataceae</taxon>
        <taxon>Tuwongella</taxon>
    </lineage>
</organism>
<dbReference type="InterPro" id="IPR014710">
    <property type="entry name" value="RmlC-like_jellyroll"/>
</dbReference>
<dbReference type="KEGG" id="tim:GMBLW1_19930"/>
<gene>
    <name evidence="3" type="ORF">GMBLW1_19930</name>
</gene>
<dbReference type="EMBL" id="LR586016">
    <property type="protein sequence ID" value="VIP01967.1"/>
    <property type="molecule type" value="Genomic_DNA"/>
</dbReference>
<sequence length="133" mass="14936">MAGLRFVTEQEMQVETLPWGPHDWLCRAGLVDAELLQLVRVHIPPGQGHAFHRHPHMEEIIYILEGTAEQWVDREKKILTAGQVAHIPMDMVHGTYNVGETTLSLLAILSPAKFDGPALVDVSQEEPWKSLRG</sequence>
<keyword evidence="4" id="KW-1185">Reference proteome</keyword>
<dbReference type="AlphaFoldDB" id="A0A6C2YKR3"/>
<evidence type="ECO:0000256" key="1">
    <source>
        <dbReference type="ARBA" id="ARBA00022723"/>
    </source>
</evidence>
<evidence type="ECO:0000313" key="3">
    <source>
        <dbReference type="EMBL" id="VIP01967.1"/>
    </source>
</evidence>
<dbReference type="Gene3D" id="2.60.120.10">
    <property type="entry name" value="Jelly Rolls"/>
    <property type="match status" value="1"/>
</dbReference>
<proteinExistence type="predicted"/>
<reference evidence="3" key="1">
    <citation type="submission" date="2019-04" db="EMBL/GenBank/DDBJ databases">
        <authorList>
            <consortium name="Science for Life Laboratories"/>
        </authorList>
    </citation>
    <scope>NUCLEOTIDE SEQUENCE</scope>
    <source>
        <strain evidence="3">MBLW1</strain>
    </source>
</reference>
<dbReference type="InterPro" id="IPR011051">
    <property type="entry name" value="RmlC_Cupin_sf"/>
</dbReference>
<evidence type="ECO:0000313" key="4">
    <source>
        <dbReference type="Proteomes" id="UP000464378"/>
    </source>
</evidence>
<feature type="domain" description="Cupin type-2" evidence="2">
    <location>
        <begin position="40"/>
        <end position="108"/>
    </location>
</feature>
<dbReference type="InParanoid" id="A0A6C2YKR3"/>
<dbReference type="InterPro" id="IPR051610">
    <property type="entry name" value="GPI/OXD"/>
</dbReference>
<keyword evidence="1" id="KW-0479">Metal-binding</keyword>
<protein>
    <recommendedName>
        <fullName evidence="2">Cupin type-2 domain-containing protein</fullName>
    </recommendedName>
</protein>
<dbReference type="InterPro" id="IPR013096">
    <property type="entry name" value="Cupin_2"/>
</dbReference>
<accession>A0A6C2YKR3</accession>
<dbReference type="Pfam" id="PF07883">
    <property type="entry name" value="Cupin_2"/>
    <property type="match status" value="1"/>
</dbReference>
<dbReference type="SUPFAM" id="SSF51182">
    <property type="entry name" value="RmlC-like cupins"/>
    <property type="match status" value="1"/>
</dbReference>
<dbReference type="RefSeq" id="WP_162657194.1">
    <property type="nucleotide sequence ID" value="NZ_LR593887.1"/>
</dbReference>
<dbReference type="GO" id="GO:0046872">
    <property type="term" value="F:metal ion binding"/>
    <property type="evidence" value="ECO:0007669"/>
    <property type="project" value="UniProtKB-KW"/>
</dbReference>
<dbReference type="PANTHER" id="PTHR35848">
    <property type="entry name" value="OXALATE-BINDING PROTEIN"/>
    <property type="match status" value="1"/>
</dbReference>